<dbReference type="AlphaFoldDB" id="A0AAN6WRN6"/>
<sequence>MAKPTLATTLLQHHPRLWFKAPAPAHFIFYNNALQQFFEAAEKTNTAFSPTYQAVVQKMINHAPETFLSRYLSAKVRKGLALTQAEFLANIKYSDQTADKVLVRLVQTILEDRLNLWVKDHKEALIIGLLKDRLPKLDGENGRKPDGEKTPIPDNVVIPVVKYFLVALHRAGRKNHAPPWLAGKGTSLPPDTVNEILAKLVETRYPETPGQDALEAAMAYYHSLKPKVYYHNMPDVFFDLAVPWCKRDMERTERALPDKGLTEEERKKQTGGVLNKKALMDFCAQRMMAKFDEKMLQETKARVMSGKEVNPTMCGLRRSLEGRIESRRRWNEDPPDVGGLPGPL</sequence>
<organism evidence="2 3">
    <name type="scientific">Podospora australis</name>
    <dbReference type="NCBI Taxonomy" id="1536484"/>
    <lineage>
        <taxon>Eukaryota</taxon>
        <taxon>Fungi</taxon>
        <taxon>Dikarya</taxon>
        <taxon>Ascomycota</taxon>
        <taxon>Pezizomycotina</taxon>
        <taxon>Sordariomycetes</taxon>
        <taxon>Sordariomycetidae</taxon>
        <taxon>Sordariales</taxon>
        <taxon>Podosporaceae</taxon>
        <taxon>Podospora</taxon>
    </lineage>
</organism>
<accession>A0AAN6WRN6</accession>
<reference evidence="2" key="2">
    <citation type="submission" date="2023-05" db="EMBL/GenBank/DDBJ databases">
        <authorList>
            <consortium name="Lawrence Berkeley National Laboratory"/>
            <person name="Steindorff A."/>
            <person name="Hensen N."/>
            <person name="Bonometti L."/>
            <person name="Westerberg I."/>
            <person name="Brannstrom I.O."/>
            <person name="Guillou S."/>
            <person name="Cros-Aarteil S."/>
            <person name="Calhoun S."/>
            <person name="Haridas S."/>
            <person name="Kuo A."/>
            <person name="Mondo S."/>
            <person name="Pangilinan J."/>
            <person name="Riley R."/>
            <person name="Labutti K."/>
            <person name="Andreopoulos B."/>
            <person name="Lipzen A."/>
            <person name="Chen C."/>
            <person name="Yanf M."/>
            <person name="Daum C."/>
            <person name="Ng V."/>
            <person name="Clum A."/>
            <person name="Ohm R."/>
            <person name="Martin F."/>
            <person name="Silar P."/>
            <person name="Natvig D."/>
            <person name="Lalanne C."/>
            <person name="Gautier V."/>
            <person name="Ament-Velasquez S.L."/>
            <person name="Kruys A."/>
            <person name="Hutchinson M.I."/>
            <person name="Powell A.J."/>
            <person name="Barry K."/>
            <person name="Miller A.N."/>
            <person name="Grigoriev I.V."/>
            <person name="Debuchy R."/>
            <person name="Gladieux P."/>
            <person name="Thoren M.H."/>
            <person name="Johannesson H."/>
        </authorList>
    </citation>
    <scope>NUCLEOTIDE SEQUENCE</scope>
    <source>
        <strain evidence="2">PSN309</strain>
    </source>
</reference>
<name>A0AAN6WRN6_9PEZI</name>
<evidence type="ECO:0000313" key="2">
    <source>
        <dbReference type="EMBL" id="KAK4186915.1"/>
    </source>
</evidence>
<proteinExistence type="predicted"/>
<gene>
    <name evidence="2" type="ORF">QBC35DRAFT_452852</name>
</gene>
<reference evidence="2" key="1">
    <citation type="journal article" date="2023" name="Mol. Phylogenet. Evol.">
        <title>Genome-scale phylogeny and comparative genomics of the fungal order Sordariales.</title>
        <authorList>
            <person name="Hensen N."/>
            <person name="Bonometti L."/>
            <person name="Westerberg I."/>
            <person name="Brannstrom I.O."/>
            <person name="Guillou S."/>
            <person name="Cros-Aarteil S."/>
            <person name="Calhoun S."/>
            <person name="Haridas S."/>
            <person name="Kuo A."/>
            <person name="Mondo S."/>
            <person name="Pangilinan J."/>
            <person name="Riley R."/>
            <person name="LaButti K."/>
            <person name="Andreopoulos B."/>
            <person name="Lipzen A."/>
            <person name="Chen C."/>
            <person name="Yan M."/>
            <person name="Daum C."/>
            <person name="Ng V."/>
            <person name="Clum A."/>
            <person name="Steindorff A."/>
            <person name="Ohm R.A."/>
            <person name="Martin F."/>
            <person name="Silar P."/>
            <person name="Natvig D.O."/>
            <person name="Lalanne C."/>
            <person name="Gautier V."/>
            <person name="Ament-Velasquez S.L."/>
            <person name="Kruys A."/>
            <person name="Hutchinson M.I."/>
            <person name="Powell A.J."/>
            <person name="Barry K."/>
            <person name="Miller A.N."/>
            <person name="Grigoriev I.V."/>
            <person name="Debuchy R."/>
            <person name="Gladieux P."/>
            <person name="Hiltunen Thoren M."/>
            <person name="Johannesson H."/>
        </authorList>
    </citation>
    <scope>NUCLEOTIDE SEQUENCE</scope>
    <source>
        <strain evidence="2">PSN309</strain>
    </source>
</reference>
<protein>
    <submittedName>
        <fullName evidence="2">Uncharacterized protein</fullName>
    </submittedName>
</protein>
<keyword evidence="3" id="KW-1185">Reference proteome</keyword>
<dbReference type="Proteomes" id="UP001302126">
    <property type="component" value="Unassembled WGS sequence"/>
</dbReference>
<feature type="region of interest" description="Disordered" evidence="1">
    <location>
        <begin position="325"/>
        <end position="344"/>
    </location>
</feature>
<evidence type="ECO:0000256" key="1">
    <source>
        <dbReference type="SAM" id="MobiDB-lite"/>
    </source>
</evidence>
<comment type="caution">
    <text evidence="2">The sequence shown here is derived from an EMBL/GenBank/DDBJ whole genome shotgun (WGS) entry which is preliminary data.</text>
</comment>
<evidence type="ECO:0000313" key="3">
    <source>
        <dbReference type="Proteomes" id="UP001302126"/>
    </source>
</evidence>
<dbReference type="EMBL" id="MU864413">
    <property type="protein sequence ID" value="KAK4186915.1"/>
    <property type="molecule type" value="Genomic_DNA"/>
</dbReference>